<comment type="caution">
    <text evidence="1">The sequence shown here is derived from an EMBL/GenBank/DDBJ whole genome shotgun (WGS) entry which is preliminary data.</text>
</comment>
<dbReference type="AlphaFoldDB" id="A0A1D2QTZ1"/>
<dbReference type="Proteomes" id="UP000242502">
    <property type="component" value="Unassembled WGS sequence"/>
</dbReference>
<evidence type="ECO:0000313" key="2">
    <source>
        <dbReference type="Proteomes" id="UP000242502"/>
    </source>
</evidence>
<accession>A0A1D2QTZ1</accession>
<dbReference type="PROSITE" id="PS51257">
    <property type="entry name" value="PROKAR_LIPOPROTEIN"/>
    <property type="match status" value="1"/>
</dbReference>
<organism evidence="1 2">
    <name type="scientific">Candidatus Endobugula sertula</name>
    <name type="common">Bugula neritina bacterial symbiont</name>
    <dbReference type="NCBI Taxonomy" id="62101"/>
    <lineage>
        <taxon>Bacteria</taxon>
        <taxon>Pseudomonadati</taxon>
        <taxon>Pseudomonadota</taxon>
        <taxon>Gammaproteobacteria</taxon>
        <taxon>Cellvibrionales</taxon>
        <taxon>Cellvibrionaceae</taxon>
        <taxon>Candidatus Endobugula</taxon>
    </lineage>
</organism>
<sequence>MFLTKKSAYGWVDNIKRISLIVCTSLLGFTGCKTLDTIAVGDVGGIPQVGPQTGPQRDSGLYSEPKKKHYPYLSEVYLDVVIPVFDPGLPLNEWGDIDYKSVEKQGIWPQLRRSEANRFAVETRRAVEKLNAFGAVSVVPSAFVSGDVYILGHIMESDSETIRLAVAIVDSQGKSWGKKEFTHQVAEGFFRDRANVDKDPYEPIFNRIADYIYQRLAHKSETEKKTIKTITDLRYAQLYSPEVFGQHIKVQKNWAGNTEYQLVSLPSENAAMVQRIKPLKVQDQLFIDRLQPHYEGFNARSDESYRTWQKETLPEVVSIKKNWGERNLRAGAGIALATLAVLLSKNSNSKAGDIGTTVGLLASGFFINSALNKNAELKIHKQSIDELGESLDIELSPQLMVHNDHTVELTGTANEQYQQWKNHLKAIYELEKTPNKQL</sequence>
<evidence type="ECO:0008006" key="3">
    <source>
        <dbReference type="Google" id="ProtNLM"/>
    </source>
</evidence>
<name>A0A1D2QTZ1_9GAMM</name>
<evidence type="ECO:0000313" key="1">
    <source>
        <dbReference type="EMBL" id="ODS25010.1"/>
    </source>
</evidence>
<dbReference type="STRING" id="62101.AB835_00445"/>
<gene>
    <name evidence="1" type="ORF">AB835_00445</name>
</gene>
<dbReference type="EMBL" id="MDLC01000002">
    <property type="protein sequence ID" value="ODS25010.1"/>
    <property type="molecule type" value="Genomic_DNA"/>
</dbReference>
<protein>
    <recommendedName>
        <fullName evidence="3">Lipoprotein</fullName>
    </recommendedName>
</protein>
<proteinExistence type="predicted"/>
<reference evidence="1 2" key="1">
    <citation type="journal article" date="2016" name="Appl. Environ. Microbiol.">
        <title>Lack of Overt Genome Reduction in the Bryostatin-Producing Bryozoan Symbiont "Candidatus Endobugula sertula".</title>
        <authorList>
            <person name="Miller I.J."/>
            <person name="Vanee N."/>
            <person name="Fong S.S."/>
            <person name="Lim-Fong G.E."/>
            <person name="Kwan J.C."/>
        </authorList>
    </citation>
    <scope>NUCLEOTIDE SEQUENCE [LARGE SCALE GENOMIC DNA]</scope>
    <source>
        <strain evidence="1">AB1-4</strain>
    </source>
</reference>